<evidence type="ECO:0000313" key="1">
    <source>
        <dbReference type="EMBL" id="CUO50551.1"/>
    </source>
</evidence>
<dbReference type="Proteomes" id="UP000095787">
    <property type="component" value="Unassembled WGS sequence"/>
</dbReference>
<dbReference type="RefSeq" id="WP_009243319.1">
    <property type="nucleotide sequence ID" value="NZ_AP028249.1"/>
</dbReference>
<accession>A0A174FLG3</accession>
<dbReference type="AlphaFoldDB" id="A0A174FLG3"/>
<gene>
    <name evidence="1" type="ORF">ERS852456_02736</name>
</gene>
<evidence type="ECO:0000313" key="2">
    <source>
        <dbReference type="Proteomes" id="UP000095787"/>
    </source>
</evidence>
<dbReference type="GeneID" id="97328798"/>
<reference evidence="1 2" key="1">
    <citation type="submission" date="2015-09" db="EMBL/GenBank/DDBJ databases">
        <authorList>
            <consortium name="Pathogen Informatics"/>
        </authorList>
    </citation>
    <scope>NUCLEOTIDE SEQUENCE [LARGE SCALE GENOMIC DNA]</scope>
    <source>
        <strain evidence="1 2">2789STDY5834841</strain>
    </source>
</reference>
<organism evidence="1 2">
    <name type="scientific">[Ruminococcus] torques</name>
    <dbReference type="NCBI Taxonomy" id="33039"/>
    <lineage>
        <taxon>Bacteria</taxon>
        <taxon>Bacillati</taxon>
        <taxon>Bacillota</taxon>
        <taxon>Clostridia</taxon>
        <taxon>Lachnospirales</taxon>
        <taxon>Lachnospiraceae</taxon>
        <taxon>Mediterraneibacter</taxon>
    </lineage>
</organism>
<proteinExistence type="predicted"/>
<protein>
    <submittedName>
        <fullName evidence="1">Uncharacterized protein</fullName>
    </submittedName>
</protein>
<name>A0A174FLG3_9FIRM</name>
<dbReference type="EMBL" id="CYZO01000068">
    <property type="protein sequence ID" value="CUO50551.1"/>
    <property type="molecule type" value="Genomic_DNA"/>
</dbReference>
<sequence length="128" mass="14739">MRIFAAFIAESQTDFIDGFFVGKKISDMKDNRGNKMKDYILRQRLAEYDAKLDLVYRNFSEYVHLAEKAFYSSVTTSSSEQYDIEFSVGLPLKEKANPVLLEVANAFVYYVKLQNNLVNQIVISKAGW</sequence>